<evidence type="ECO:0000259" key="1">
    <source>
        <dbReference type="Pfam" id="PF13847"/>
    </source>
</evidence>
<keyword evidence="2" id="KW-0808">Transferase</keyword>
<organism evidence="2 3">
    <name type="scientific">Sulfitobacter aestuariivivens</name>
    <dbReference type="NCBI Taxonomy" id="2766981"/>
    <lineage>
        <taxon>Bacteria</taxon>
        <taxon>Pseudomonadati</taxon>
        <taxon>Pseudomonadota</taxon>
        <taxon>Alphaproteobacteria</taxon>
        <taxon>Rhodobacterales</taxon>
        <taxon>Roseobacteraceae</taxon>
        <taxon>Sulfitobacter</taxon>
    </lineage>
</organism>
<dbReference type="SUPFAM" id="SSF53335">
    <property type="entry name" value="S-adenosyl-L-methionine-dependent methyltransferases"/>
    <property type="match status" value="1"/>
</dbReference>
<feature type="domain" description="Methyltransferase" evidence="1">
    <location>
        <begin position="37"/>
        <end position="145"/>
    </location>
</feature>
<dbReference type="PANTHER" id="PTHR43464:SF83">
    <property type="entry name" value="MALONYL-[ACYL-CARRIER PROTEIN] O-METHYLTRANSFERASE"/>
    <property type="match status" value="1"/>
</dbReference>
<dbReference type="GO" id="GO:0032259">
    <property type="term" value="P:methylation"/>
    <property type="evidence" value="ECO:0007669"/>
    <property type="project" value="UniProtKB-KW"/>
</dbReference>
<dbReference type="PANTHER" id="PTHR43464">
    <property type="entry name" value="METHYLTRANSFERASE"/>
    <property type="match status" value="1"/>
</dbReference>
<proteinExistence type="predicted"/>
<reference evidence="2" key="1">
    <citation type="submission" date="2020-08" db="EMBL/GenBank/DDBJ databases">
        <title>Sulfitobacter aestuariivivens sp. nov., isolated from a tidal flat.</title>
        <authorList>
            <person name="Park S."/>
            <person name="Yoon J.-H."/>
        </authorList>
    </citation>
    <scope>NUCLEOTIDE SEQUENCE</scope>
    <source>
        <strain evidence="2">TSTF-M16</strain>
    </source>
</reference>
<accession>A0A927D5S7</accession>
<sequence>MLQFDAETTAILENGYLGADVTARRRASFDALGPLPGETILDLGCGNGLLTLDLARAVGPQGRVIGVDPSADMLNVARKRLEGFDNIALEEGLADALPLADAQIDRAVSVQVFEYIDDRIGALTEIRRVLKPGGVAVVADMNFDMFSWVSDDAARMDRMKTAWDSHLAERDTGALLPAEFRAAGFAGVEVVPFTIVDPVLRPDGLAQMMMILMRRYAIENDLMPAAEANAWYDEQVALAAEGRFFFSLAQMVVSGRKP</sequence>
<gene>
    <name evidence="2" type="ORF">H9Q16_17400</name>
</gene>
<comment type="caution">
    <text evidence="2">The sequence shown here is derived from an EMBL/GenBank/DDBJ whole genome shotgun (WGS) entry which is preliminary data.</text>
</comment>
<dbReference type="Proteomes" id="UP000635142">
    <property type="component" value="Unassembled WGS sequence"/>
</dbReference>
<protein>
    <submittedName>
        <fullName evidence="2">Methyltransferase domain-containing protein</fullName>
    </submittedName>
</protein>
<dbReference type="InterPro" id="IPR025714">
    <property type="entry name" value="Methyltranfer_dom"/>
</dbReference>
<name>A0A927D5S7_9RHOB</name>
<keyword evidence="3" id="KW-1185">Reference proteome</keyword>
<dbReference type="Gene3D" id="3.40.50.150">
    <property type="entry name" value="Vaccinia Virus protein VP39"/>
    <property type="match status" value="1"/>
</dbReference>
<dbReference type="AlphaFoldDB" id="A0A927D5S7"/>
<evidence type="ECO:0000313" key="3">
    <source>
        <dbReference type="Proteomes" id="UP000635142"/>
    </source>
</evidence>
<dbReference type="EMBL" id="JACTAG010000002">
    <property type="protein sequence ID" value="MBD3665715.1"/>
    <property type="molecule type" value="Genomic_DNA"/>
</dbReference>
<dbReference type="InterPro" id="IPR029063">
    <property type="entry name" value="SAM-dependent_MTases_sf"/>
</dbReference>
<keyword evidence="2" id="KW-0489">Methyltransferase</keyword>
<dbReference type="Pfam" id="PF13847">
    <property type="entry name" value="Methyltransf_31"/>
    <property type="match status" value="1"/>
</dbReference>
<dbReference type="GO" id="GO:0008168">
    <property type="term" value="F:methyltransferase activity"/>
    <property type="evidence" value="ECO:0007669"/>
    <property type="project" value="UniProtKB-KW"/>
</dbReference>
<evidence type="ECO:0000313" key="2">
    <source>
        <dbReference type="EMBL" id="MBD3665715.1"/>
    </source>
</evidence>
<dbReference type="CDD" id="cd02440">
    <property type="entry name" value="AdoMet_MTases"/>
    <property type="match status" value="1"/>
</dbReference>